<accession>A0AAE0XRE0</accession>
<comment type="caution">
    <text evidence="1">The sequence shown here is derived from an EMBL/GenBank/DDBJ whole genome shotgun (WGS) entry which is preliminary data.</text>
</comment>
<evidence type="ECO:0000313" key="1">
    <source>
        <dbReference type="EMBL" id="KAK3704947.1"/>
    </source>
</evidence>
<reference evidence="1" key="1">
    <citation type="journal article" date="2023" name="G3 (Bethesda)">
        <title>A reference genome for the long-term kleptoplast-retaining sea slug Elysia crispata morphotype clarki.</title>
        <authorList>
            <person name="Eastman K.E."/>
            <person name="Pendleton A.L."/>
            <person name="Shaikh M.A."/>
            <person name="Suttiyut T."/>
            <person name="Ogas R."/>
            <person name="Tomko P."/>
            <person name="Gavelis G."/>
            <person name="Widhalm J.R."/>
            <person name="Wisecaver J.H."/>
        </authorList>
    </citation>
    <scope>NUCLEOTIDE SEQUENCE</scope>
    <source>
        <strain evidence="1">ECLA1</strain>
    </source>
</reference>
<name>A0AAE0XRE0_9GAST</name>
<protein>
    <submittedName>
        <fullName evidence="1">Uncharacterized protein</fullName>
    </submittedName>
</protein>
<keyword evidence="2" id="KW-1185">Reference proteome</keyword>
<evidence type="ECO:0000313" key="2">
    <source>
        <dbReference type="Proteomes" id="UP001283361"/>
    </source>
</evidence>
<organism evidence="1 2">
    <name type="scientific">Elysia crispata</name>
    <name type="common">lettuce slug</name>
    <dbReference type="NCBI Taxonomy" id="231223"/>
    <lineage>
        <taxon>Eukaryota</taxon>
        <taxon>Metazoa</taxon>
        <taxon>Spiralia</taxon>
        <taxon>Lophotrochozoa</taxon>
        <taxon>Mollusca</taxon>
        <taxon>Gastropoda</taxon>
        <taxon>Heterobranchia</taxon>
        <taxon>Euthyneura</taxon>
        <taxon>Panpulmonata</taxon>
        <taxon>Sacoglossa</taxon>
        <taxon>Placobranchoidea</taxon>
        <taxon>Plakobranchidae</taxon>
        <taxon>Elysia</taxon>
    </lineage>
</organism>
<gene>
    <name evidence="1" type="ORF">RRG08_017739</name>
</gene>
<sequence length="193" mass="22040">MCSPSASTARNEYSLDMDFTLLLLVLSPARPREEVLFVYWWTIPDDYQGIRITLVIEVGDYQGIRITLVIEVGDYQGIRITPVIEVGDYQAILWYSNLFGCKRQSPARHQPKPQQTHRTDQCPFTPPAVPSLQWTAMGSGHLPNLLADEVPCAAQRSLWYYRTNQLQPSTGNELHQCMVSCVRYLCNNQLPHQ</sequence>
<proteinExistence type="predicted"/>
<dbReference type="AlphaFoldDB" id="A0AAE0XRE0"/>
<dbReference type="EMBL" id="JAWDGP010007779">
    <property type="protein sequence ID" value="KAK3704947.1"/>
    <property type="molecule type" value="Genomic_DNA"/>
</dbReference>
<dbReference type="Proteomes" id="UP001283361">
    <property type="component" value="Unassembled WGS sequence"/>
</dbReference>